<comment type="catalytic activity">
    <reaction evidence="13">
        <text>gamma-L-glutamyl-L-cysteine + glycine + ATP = glutathione + ADP + phosphate + H(+)</text>
        <dbReference type="Rhea" id="RHEA:13557"/>
        <dbReference type="ChEBI" id="CHEBI:15378"/>
        <dbReference type="ChEBI" id="CHEBI:30616"/>
        <dbReference type="ChEBI" id="CHEBI:43474"/>
        <dbReference type="ChEBI" id="CHEBI:57305"/>
        <dbReference type="ChEBI" id="CHEBI:57925"/>
        <dbReference type="ChEBI" id="CHEBI:58173"/>
        <dbReference type="ChEBI" id="CHEBI:456216"/>
        <dbReference type="EC" id="6.3.2.3"/>
    </reaction>
</comment>
<keyword evidence="9" id="KW-0460">Magnesium</keyword>
<dbReference type="GO" id="GO:0005524">
    <property type="term" value="F:ATP binding"/>
    <property type="evidence" value="ECO:0007669"/>
    <property type="project" value="UniProtKB-UniRule"/>
</dbReference>
<dbReference type="Gene3D" id="3.30.470.20">
    <property type="entry name" value="ATP-grasp fold, B domain"/>
    <property type="match status" value="2"/>
</dbReference>
<dbReference type="SUPFAM" id="SSF56059">
    <property type="entry name" value="Glutathione synthetase ATP-binding domain-like"/>
    <property type="match status" value="1"/>
</dbReference>
<comment type="subunit">
    <text evidence="13">Monomer.</text>
</comment>
<protein>
    <recommendedName>
        <fullName evidence="13">Glutathione biosynthesis bifunctional protein GshAB</fullName>
    </recommendedName>
    <alternativeName>
        <fullName evidence="13">Gamma-GCS-GS</fullName>
        <shortName evidence="13">GCS-GS</shortName>
    </alternativeName>
    <domain>
        <recommendedName>
            <fullName evidence="13">Glutamate--cysteine ligase</fullName>
            <ecNumber evidence="13">6.3.2.2</ecNumber>
        </recommendedName>
        <alternativeName>
            <fullName evidence="13">Gamma-ECS</fullName>
            <shortName evidence="13">GCS</shortName>
        </alternativeName>
        <alternativeName>
            <fullName evidence="13">Gamma-glutamylcysteine synthetase</fullName>
        </alternativeName>
    </domain>
    <domain>
        <recommendedName>
            <fullName evidence="13">Glutathione synthetase</fullName>
            <ecNumber evidence="13">6.3.2.3</ecNumber>
        </recommendedName>
        <alternativeName>
            <fullName evidence="13">GSH synthetase</fullName>
            <shortName evidence="13">GS</shortName>
            <shortName evidence="13">GSH-S</shortName>
            <shortName evidence="13">GSHase</shortName>
        </alternativeName>
        <alternativeName>
            <fullName evidence="13">Glutathione synthase</fullName>
        </alternativeName>
    </domain>
</protein>
<proteinExistence type="inferred from homology"/>
<dbReference type="NCBIfam" id="TIGR01435">
    <property type="entry name" value="glu_cys_lig_rel"/>
    <property type="match status" value="1"/>
</dbReference>
<dbReference type="Proteomes" id="UP000886856">
    <property type="component" value="Unassembled WGS sequence"/>
</dbReference>
<comment type="cofactor">
    <cofactor evidence="2">
        <name>Mg(2+)</name>
        <dbReference type="ChEBI" id="CHEBI:18420"/>
    </cofactor>
</comment>
<keyword evidence="8 13" id="KW-0067">ATP-binding</keyword>
<dbReference type="InterPro" id="IPR006334">
    <property type="entry name" value="Glut_cys_ligase"/>
</dbReference>
<comment type="similarity">
    <text evidence="13">In the N-terminal section; belongs to the glutamate--cysteine ligase type 1 family. Type 2 subfamily.</text>
</comment>
<comment type="function">
    <text evidence="13">Synthesizes glutathione from L-glutamate and L-cysteine via gamma-L-glutamyl-L-cysteine.</text>
</comment>
<comment type="catalytic activity">
    <reaction evidence="12 13">
        <text>L-cysteine + L-glutamate + ATP = gamma-L-glutamyl-L-cysteine + ADP + phosphate + H(+)</text>
        <dbReference type="Rhea" id="RHEA:13285"/>
        <dbReference type="ChEBI" id="CHEBI:15378"/>
        <dbReference type="ChEBI" id="CHEBI:29985"/>
        <dbReference type="ChEBI" id="CHEBI:30616"/>
        <dbReference type="ChEBI" id="CHEBI:35235"/>
        <dbReference type="ChEBI" id="CHEBI:43474"/>
        <dbReference type="ChEBI" id="CHEBI:58173"/>
        <dbReference type="ChEBI" id="CHEBI:456216"/>
        <dbReference type="EC" id="6.3.2.2"/>
    </reaction>
</comment>
<evidence type="ECO:0000256" key="7">
    <source>
        <dbReference type="ARBA" id="ARBA00022741"/>
    </source>
</evidence>
<dbReference type="PANTHER" id="PTHR38761:SF1">
    <property type="entry name" value="GLUTAMATE--CYSTEINE LIGASE"/>
    <property type="match status" value="1"/>
</dbReference>
<evidence type="ECO:0000256" key="1">
    <source>
        <dbReference type="ARBA" id="ARBA00001936"/>
    </source>
</evidence>
<evidence type="ECO:0000256" key="10">
    <source>
        <dbReference type="ARBA" id="ARBA00023211"/>
    </source>
</evidence>
<dbReference type="GO" id="GO:0004363">
    <property type="term" value="F:glutathione synthase activity"/>
    <property type="evidence" value="ECO:0007669"/>
    <property type="project" value="UniProtKB-UniRule"/>
</dbReference>
<dbReference type="GO" id="GO:0005829">
    <property type="term" value="C:cytosol"/>
    <property type="evidence" value="ECO:0007669"/>
    <property type="project" value="TreeGrafter"/>
</dbReference>
<comment type="cofactor">
    <cofactor evidence="1">
        <name>Mn(2+)</name>
        <dbReference type="ChEBI" id="CHEBI:29035"/>
    </cofactor>
</comment>
<dbReference type="Pfam" id="PF02655">
    <property type="entry name" value="ATP-grasp_3"/>
    <property type="match status" value="1"/>
</dbReference>
<comment type="pathway">
    <text evidence="3 13">Sulfur metabolism; glutathione biosynthesis; glutathione from L-cysteine and L-glutamate: step 1/2.</text>
</comment>
<dbReference type="GO" id="GO:0004357">
    <property type="term" value="F:glutamate-cysteine ligase activity"/>
    <property type="evidence" value="ECO:0007669"/>
    <property type="project" value="UniProtKB-UniRule"/>
</dbReference>
<dbReference type="Pfam" id="PF04262">
    <property type="entry name" value="Glu_cys_ligase"/>
    <property type="match status" value="1"/>
</dbReference>
<evidence type="ECO:0000259" key="14">
    <source>
        <dbReference type="PROSITE" id="PS50975"/>
    </source>
</evidence>
<evidence type="ECO:0000313" key="16">
    <source>
        <dbReference type="Proteomes" id="UP000886856"/>
    </source>
</evidence>
<feature type="domain" description="ATP-grasp" evidence="14">
    <location>
        <begin position="496"/>
        <end position="754"/>
    </location>
</feature>
<comment type="pathway">
    <text evidence="13">Sulfur metabolism; glutathione biosynthesis; glutathione from L-cysteine and L-glutamate: step 2/2.</text>
</comment>
<dbReference type="InterPro" id="IPR014746">
    <property type="entry name" value="Gln_synth/guanido_kin_cat_dom"/>
</dbReference>
<evidence type="ECO:0000256" key="12">
    <source>
        <dbReference type="ARBA" id="ARBA00048819"/>
    </source>
</evidence>
<accession>A0A9D2I338</accession>
<dbReference type="InterPro" id="IPR006335">
    <property type="entry name" value="Glut_biosynth"/>
</dbReference>
<dbReference type="Gene3D" id="3.30.1490.20">
    <property type="entry name" value="ATP-grasp fold, A domain"/>
    <property type="match status" value="1"/>
</dbReference>
<dbReference type="EC" id="6.3.2.2" evidence="13"/>
<dbReference type="NCBIfam" id="NF002688">
    <property type="entry name" value="PRK02471.1"/>
    <property type="match status" value="1"/>
</dbReference>
<dbReference type="Pfam" id="PF18419">
    <property type="entry name" value="ATP-grasp_6"/>
    <property type="match status" value="1"/>
</dbReference>
<dbReference type="PROSITE" id="PS50975">
    <property type="entry name" value="ATP_GRASP"/>
    <property type="match status" value="1"/>
</dbReference>
<keyword evidence="11 13" id="KW-0511">Multifunctional enzyme</keyword>
<gene>
    <name evidence="13 15" type="primary">gshAB</name>
    <name evidence="13" type="synonym">gshF</name>
    <name evidence="15" type="ORF">H9948_08515</name>
</gene>
<keyword evidence="6" id="KW-0479">Metal-binding</keyword>
<dbReference type="EC" id="6.3.2.3" evidence="13"/>
<reference evidence="15" key="1">
    <citation type="journal article" date="2021" name="PeerJ">
        <title>Extensive microbial diversity within the chicken gut microbiome revealed by metagenomics and culture.</title>
        <authorList>
            <person name="Gilroy R."/>
            <person name="Ravi A."/>
            <person name="Getino M."/>
            <person name="Pursley I."/>
            <person name="Horton D.L."/>
            <person name="Alikhan N.F."/>
            <person name="Baker D."/>
            <person name="Gharbi K."/>
            <person name="Hall N."/>
            <person name="Watson M."/>
            <person name="Adriaenssens E.M."/>
            <person name="Foster-Nyarko E."/>
            <person name="Jarju S."/>
            <person name="Secka A."/>
            <person name="Antonio M."/>
            <person name="Oren A."/>
            <person name="Chaudhuri R.R."/>
            <person name="La Ragione R."/>
            <person name="Hildebrand F."/>
            <person name="Pallen M.J."/>
        </authorList>
    </citation>
    <scope>NUCLEOTIDE SEQUENCE</scope>
    <source>
        <strain evidence="15">CHK171-505</strain>
    </source>
</reference>
<evidence type="ECO:0000256" key="4">
    <source>
        <dbReference type="ARBA" id="ARBA00022598"/>
    </source>
</evidence>
<dbReference type="InterPro" id="IPR040657">
    <property type="entry name" value="GshAB_ATP-grasp"/>
</dbReference>
<dbReference type="InterPro" id="IPR011761">
    <property type="entry name" value="ATP-grasp"/>
</dbReference>
<dbReference type="PANTHER" id="PTHR38761">
    <property type="entry name" value="GLUTAMATE--CYSTEINE LIGASE"/>
    <property type="match status" value="1"/>
</dbReference>
<sequence>MNIKAIIKDNKFENLFIKAIFGVEKESQRILRDGTITESEHPHLFGNRTFHPYIQTDFAESQLELVTPPVESVQEVEDWLAAIHDVVHASLNEDEYMLPFSLPIHMPEEDMIQIAKLDNKEDVRYRDYLAKVYGKKKQMMSGIHFNFEFHPDFLQALYEKQNDIQTFREFQTAVYFKLTHNFLRYQWMLTYLLGASVEVKDNYFQDNTIPDDIPSGYIRSLRSSKYGYVNNEDVNVSFNSLEEYVESIERMVSEGKLIEEKEFYSPVRFRGGKKARQVLENGVAYLEFRLFDLNPFSKYGISKADMSFVHSFFMYLLWIDEATNEADWQKGRDMNSQTAFEHPLQLSAFQEEGLQMMTGLLAMLEEIDAPLDLVSIAKDKYQAFLQPEKTISGQLVTMEEEGIDLSEWATQSAVHYKETSLERPYALTGFEDMELSTQILLFDAIQQGLEISILDRSDQFISLKYGDHLEYVKNGNMTALDSYISPLIMENKVVTKKILAKHGFSVPASMEYTNQEQAVRDYQLFANKAFVVKPKSTNYGLGISIFKEGANLANFTKAVAIALKEDDTILVEDFVEGTEYRFFVIGEETKAVLLRVPANVTGDGIHTIKELVAMKNEDPLRGKNHRSPLEKIELGDIELMTLEEQGYQVDDIPEAASRVYLRDNSNVSTGGDSIDYTDKMDESYKQLAAQMATVLGATISGMDMMIKDYQQPSTKENPGYGVIEANFNPMMMMHIYPFEGESRRLTRDILDRLFPEMTIKEKGGK</sequence>
<evidence type="ECO:0000256" key="2">
    <source>
        <dbReference type="ARBA" id="ARBA00001946"/>
    </source>
</evidence>
<evidence type="ECO:0000256" key="6">
    <source>
        <dbReference type="ARBA" id="ARBA00022723"/>
    </source>
</evidence>
<evidence type="ECO:0000256" key="5">
    <source>
        <dbReference type="ARBA" id="ARBA00022684"/>
    </source>
</evidence>
<keyword evidence="4 13" id="KW-0436">Ligase</keyword>
<dbReference type="GO" id="GO:0046872">
    <property type="term" value="F:metal ion binding"/>
    <property type="evidence" value="ECO:0007669"/>
    <property type="project" value="UniProtKB-KW"/>
</dbReference>
<dbReference type="AlphaFoldDB" id="A0A9D2I338"/>
<evidence type="ECO:0000256" key="13">
    <source>
        <dbReference type="HAMAP-Rule" id="MF_00782"/>
    </source>
</evidence>
<evidence type="ECO:0000256" key="3">
    <source>
        <dbReference type="ARBA" id="ARBA00005006"/>
    </source>
</evidence>
<evidence type="ECO:0000256" key="8">
    <source>
        <dbReference type="ARBA" id="ARBA00022840"/>
    </source>
</evidence>
<comment type="caution">
    <text evidence="15">The sequence shown here is derived from an EMBL/GenBank/DDBJ whole genome shotgun (WGS) entry which is preliminary data.</text>
</comment>
<dbReference type="InterPro" id="IPR013815">
    <property type="entry name" value="ATP_grasp_subdomain_1"/>
</dbReference>
<keyword evidence="5 13" id="KW-0317">Glutathione biosynthesis</keyword>
<dbReference type="InterPro" id="IPR003806">
    <property type="entry name" value="ATP-grasp_PylC-type"/>
</dbReference>
<dbReference type="SUPFAM" id="SSF55931">
    <property type="entry name" value="Glutamine synthetase/guanido kinase"/>
    <property type="match status" value="1"/>
</dbReference>
<evidence type="ECO:0000256" key="11">
    <source>
        <dbReference type="ARBA" id="ARBA00023268"/>
    </source>
</evidence>
<evidence type="ECO:0000256" key="9">
    <source>
        <dbReference type="ARBA" id="ARBA00022842"/>
    </source>
</evidence>
<organism evidence="15 16">
    <name type="scientific">Candidatus Jeotgalibaca merdavium</name>
    <dbReference type="NCBI Taxonomy" id="2838627"/>
    <lineage>
        <taxon>Bacteria</taxon>
        <taxon>Bacillati</taxon>
        <taxon>Bacillota</taxon>
        <taxon>Bacilli</taxon>
        <taxon>Lactobacillales</taxon>
        <taxon>Carnobacteriaceae</taxon>
        <taxon>Jeotgalibaca</taxon>
    </lineage>
</organism>
<feature type="region of interest" description="Glutamate--cysteine ligase" evidence="13">
    <location>
        <begin position="1"/>
        <end position="339"/>
    </location>
</feature>
<dbReference type="InterPro" id="IPR007370">
    <property type="entry name" value="Glu_cys_ligase"/>
</dbReference>
<evidence type="ECO:0000313" key="15">
    <source>
        <dbReference type="EMBL" id="HJA90818.1"/>
    </source>
</evidence>
<dbReference type="HAMAP" id="MF_00782">
    <property type="entry name" value="Glut_biosynth"/>
    <property type="match status" value="1"/>
</dbReference>
<name>A0A9D2I338_9LACT</name>
<dbReference type="Gene3D" id="3.30.590.20">
    <property type="match status" value="1"/>
</dbReference>
<dbReference type="EMBL" id="DWYW01000196">
    <property type="protein sequence ID" value="HJA90818.1"/>
    <property type="molecule type" value="Genomic_DNA"/>
</dbReference>
<keyword evidence="10" id="KW-0464">Manganese</keyword>
<keyword evidence="7 13" id="KW-0547">Nucleotide-binding</keyword>
<reference evidence="15" key="2">
    <citation type="submission" date="2021-04" db="EMBL/GenBank/DDBJ databases">
        <authorList>
            <person name="Gilroy R."/>
        </authorList>
    </citation>
    <scope>NUCLEOTIDE SEQUENCE</scope>
    <source>
        <strain evidence="15">CHK171-505</strain>
    </source>
</reference>